<evidence type="ECO:0000256" key="1">
    <source>
        <dbReference type="SAM" id="MobiDB-lite"/>
    </source>
</evidence>
<protein>
    <submittedName>
        <fullName evidence="2">Uncharacterized protein</fullName>
    </submittedName>
</protein>
<dbReference type="EMBL" id="GBHO01033106">
    <property type="protein sequence ID" value="JAG10498.1"/>
    <property type="molecule type" value="Transcribed_RNA"/>
</dbReference>
<gene>
    <name evidence="2" type="ORF">CM83_15805</name>
    <name evidence="3" type="ORF">g.12084</name>
</gene>
<evidence type="ECO:0000313" key="3">
    <source>
        <dbReference type="EMBL" id="JAQ08384.1"/>
    </source>
</evidence>
<dbReference type="AlphaFoldDB" id="A0A0A9WVG8"/>
<name>A0A0A9WVG8_LYGHE</name>
<dbReference type="EMBL" id="GDHC01010245">
    <property type="protein sequence ID" value="JAQ08384.1"/>
    <property type="molecule type" value="Transcribed_RNA"/>
</dbReference>
<feature type="region of interest" description="Disordered" evidence="1">
    <location>
        <begin position="53"/>
        <end position="92"/>
    </location>
</feature>
<sequence length="267" mass="27700">MPGTTTATTLYPLPAQVGATGSALPRTSVEMQANNTYYFNTLPMQQTTAVAIPPPSMPTPTTTSIEVTTDDKNSSSITITNTNNDNNANDISTKRGNYSASTGDVINGTSDSSPVTTVTTSLTQNANATAQNTPFSFSPQTVQLTSAAAPSHALVAPSMYFTAAAQAPQLAGNVSSYSTVSNTGNYATLPSGGTLYTTQFPIGASNTNTPNINTSLAPGGFVQANTTFYTTTPPTLSIIPANAQVMQTAMVRQMATPTPTHPQKQQQ</sequence>
<organism evidence="2">
    <name type="scientific">Lygus hesperus</name>
    <name type="common">Western plant bug</name>
    <dbReference type="NCBI Taxonomy" id="30085"/>
    <lineage>
        <taxon>Eukaryota</taxon>
        <taxon>Metazoa</taxon>
        <taxon>Ecdysozoa</taxon>
        <taxon>Arthropoda</taxon>
        <taxon>Hexapoda</taxon>
        <taxon>Insecta</taxon>
        <taxon>Pterygota</taxon>
        <taxon>Neoptera</taxon>
        <taxon>Paraneoptera</taxon>
        <taxon>Hemiptera</taxon>
        <taxon>Heteroptera</taxon>
        <taxon>Panheteroptera</taxon>
        <taxon>Cimicomorpha</taxon>
        <taxon>Miridae</taxon>
        <taxon>Mirini</taxon>
        <taxon>Lygus</taxon>
    </lineage>
</organism>
<reference evidence="2" key="2">
    <citation type="submission" date="2014-07" db="EMBL/GenBank/DDBJ databases">
        <authorList>
            <person name="Hull J."/>
        </authorList>
    </citation>
    <scope>NUCLEOTIDE SEQUENCE</scope>
</reference>
<accession>A0A0A9WVG8</accession>
<reference evidence="3" key="3">
    <citation type="journal article" date="2016" name="Gigascience">
        <title>De novo construction of an expanded transcriptome assembly for the western tarnished plant bug, Lygus hesperus.</title>
        <authorList>
            <person name="Tassone E.E."/>
            <person name="Geib S.M."/>
            <person name="Hall B."/>
            <person name="Fabrick J.A."/>
            <person name="Brent C.S."/>
            <person name="Hull J.J."/>
        </authorList>
    </citation>
    <scope>NUCLEOTIDE SEQUENCE</scope>
</reference>
<proteinExistence type="predicted"/>
<evidence type="ECO:0000313" key="2">
    <source>
        <dbReference type="EMBL" id="JAG10498.1"/>
    </source>
</evidence>
<reference evidence="2" key="1">
    <citation type="journal article" date="2014" name="PLoS ONE">
        <title>Transcriptome-Based Identification of ABC Transporters in the Western Tarnished Plant Bug Lygus hesperus.</title>
        <authorList>
            <person name="Hull J.J."/>
            <person name="Chaney K."/>
            <person name="Geib S.M."/>
            <person name="Fabrick J.A."/>
            <person name="Brent C.S."/>
            <person name="Walsh D."/>
            <person name="Lavine L.C."/>
        </authorList>
    </citation>
    <scope>NUCLEOTIDE SEQUENCE</scope>
</reference>
<feature type="compositionally biased region" description="Low complexity" evidence="1">
    <location>
        <begin position="74"/>
        <end position="91"/>
    </location>
</feature>